<feature type="transmembrane region" description="Helical" evidence="2">
    <location>
        <begin position="46"/>
        <end position="65"/>
    </location>
</feature>
<organism evidence="3 4">
    <name type="scientific">Streptomyces rimosus subsp. rimosus</name>
    <dbReference type="NCBI Taxonomy" id="132474"/>
    <lineage>
        <taxon>Bacteria</taxon>
        <taxon>Bacillati</taxon>
        <taxon>Actinomycetota</taxon>
        <taxon>Actinomycetes</taxon>
        <taxon>Kitasatosporales</taxon>
        <taxon>Streptomycetaceae</taxon>
        <taxon>Streptomyces</taxon>
    </lineage>
</organism>
<accession>A0ABY3Z7D9</accession>
<keyword evidence="2" id="KW-1133">Transmembrane helix</keyword>
<name>A0ABY3Z7D9_STRRM</name>
<dbReference type="GeneID" id="66854633"/>
<keyword evidence="4" id="KW-1185">Reference proteome</keyword>
<evidence type="ECO:0000256" key="1">
    <source>
        <dbReference type="SAM" id="MobiDB-lite"/>
    </source>
</evidence>
<dbReference type="Proteomes" id="UP000829494">
    <property type="component" value="Chromosome"/>
</dbReference>
<feature type="transmembrane region" description="Helical" evidence="2">
    <location>
        <begin position="85"/>
        <end position="102"/>
    </location>
</feature>
<keyword evidence="2" id="KW-0812">Transmembrane</keyword>
<evidence type="ECO:0008006" key="5">
    <source>
        <dbReference type="Google" id="ProtNLM"/>
    </source>
</evidence>
<feature type="transmembrane region" description="Helical" evidence="2">
    <location>
        <begin position="16"/>
        <end position="34"/>
    </location>
</feature>
<dbReference type="EMBL" id="CP094298">
    <property type="protein sequence ID" value="UNZ06231.1"/>
    <property type="molecule type" value="Genomic_DNA"/>
</dbReference>
<gene>
    <name evidence="3" type="ORF">SRIMR7_29195</name>
</gene>
<sequence length="481" mass="50639">MDLTDEAIRWAYANPYPAALASTALTAAVTIAAWRTSRALRAMARPPAAVLIASFAAAACTAYSADTSWRFAAHRLGMTDHSERLAMFAAAEIALLACGLLARANKKATATDDTAGTPGVPGALVWVITGVQIIPAYAESGVVGGTVRAVIGPVLAGLLWHQAMGLELRIIRPGALSTGLPAQIARALRERLLSRLGLAVRDRTAEQISRDRALARAVRLGSRRRLRGWGSRRLAAAVARAHVATDPVQRQRLMLELAARRGATELTTISLPSAWAPPQPPAQPRTPAALARQQLTEMHPLDAVRRVHSAHPDAHPAALASLLTEHGVVVSEQQVRVAIGAGNPPAAPRPDAPAAAAELPGALVLDVTTEPEVHPEVRAPAFAIAAGQRRDAVHARIPECASDTGRSHGEETEQDAPGIGQPEPSAGENGGGPDAHPDALPADLIERARALGRPASLRTLQRELRIGQPKAQLLQTLTRES</sequence>
<feature type="region of interest" description="Disordered" evidence="1">
    <location>
        <begin position="401"/>
        <end position="447"/>
    </location>
</feature>
<reference evidence="3 4" key="1">
    <citation type="submission" date="2022-03" db="EMBL/GenBank/DDBJ databases">
        <title>Complete genome of Streptomyces rimosus ssp. rimosus R7 (=ATCC 10970).</title>
        <authorList>
            <person name="Beganovic S."/>
            <person name="Ruckert C."/>
            <person name="Busche T."/>
            <person name="Kalinowski J."/>
            <person name="Wittmann C."/>
        </authorList>
    </citation>
    <scope>NUCLEOTIDE SEQUENCE [LARGE SCALE GENOMIC DNA]</scope>
    <source>
        <strain evidence="3 4">R7</strain>
    </source>
</reference>
<keyword evidence="2" id="KW-0472">Membrane</keyword>
<proteinExistence type="predicted"/>
<protein>
    <recommendedName>
        <fullName evidence="5">Integral membrane protein</fullName>
    </recommendedName>
</protein>
<dbReference type="RefSeq" id="WP_003981204.1">
    <property type="nucleotide sequence ID" value="NZ_CP043497.1"/>
</dbReference>
<evidence type="ECO:0000313" key="3">
    <source>
        <dbReference type="EMBL" id="UNZ06231.1"/>
    </source>
</evidence>
<evidence type="ECO:0000256" key="2">
    <source>
        <dbReference type="SAM" id="Phobius"/>
    </source>
</evidence>
<evidence type="ECO:0000313" key="4">
    <source>
        <dbReference type="Proteomes" id="UP000829494"/>
    </source>
</evidence>